<accession>A0A4Y2AT54</accession>
<dbReference type="EMBL" id="BGPR01000031">
    <property type="protein sequence ID" value="GBL83192.1"/>
    <property type="molecule type" value="Genomic_DNA"/>
</dbReference>
<dbReference type="Proteomes" id="UP000499080">
    <property type="component" value="Unassembled WGS sequence"/>
</dbReference>
<sequence length="155" mass="17538">MFDSVSGAIGLHFQRFQVFHAHVQQLQIFEQRDPHLSQLESHKQDSSYVPITINRGSINWEMGMAKGLAHHAQSIVPQKWHSGTPLTGEERAEKFEFRMEALDKLVNSLAAEQNDQRKNPNVTFGCALRRGMHRGSAKRITRPLRKTNLLPSGAA</sequence>
<protein>
    <submittedName>
        <fullName evidence="1">Uncharacterized protein</fullName>
    </submittedName>
</protein>
<dbReference type="AlphaFoldDB" id="A0A4Y2AT54"/>
<keyword evidence="2" id="KW-1185">Reference proteome</keyword>
<organism evidence="1 2">
    <name type="scientific">Araneus ventricosus</name>
    <name type="common">Orbweaver spider</name>
    <name type="synonym">Epeira ventricosa</name>
    <dbReference type="NCBI Taxonomy" id="182803"/>
    <lineage>
        <taxon>Eukaryota</taxon>
        <taxon>Metazoa</taxon>
        <taxon>Ecdysozoa</taxon>
        <taxon>Arthropoda</taxon>
        <taxon>Chelicerata</taxon>
        <taxon>Arachnida</taxon>
        <taxon>Araneae</taxon>
        <taxon>Araneomorphae</taxon>
        <taxon>Entelegynae</taxon>
        <taxon>Araneoidea</taxon>
        <taxon>Araneidae</taxon>
        <taxon>Araneus</taxon>
    </lineage>
</organism>
<evidence type="ECO:0000313" key="2">
    <source>
        <dbReference type="Proteomes" id="UP000499080"/>
    </source>
</evidence>
<reference evidence="1 2" key="1">
    <citation type="journal article" date="2019" name="Sci. Rep.">
        <title>Orb-weaving spider Araneus ventricosus genome elucidates the spidroin gene catalogue.</title>
        <authorList>
            <person name="Kono N."/>
            <person name="Nakamura H."/>
            <person name="Ohtoshi R."/>
            <person name="Moran D.A.P."/>
            <person name="Shinohara A."/>
            <person name="Yoshida Y."/>
            <person name="Fujiwara M."/>
            <person name="Mori M."/>
            <person name="Tomita M."/>
            <person name="Arakawa K."/>
        </authorList>
    </citation>
    <scope>NUCLEOTIDE SEQUENCE [LARGE SCALE GENOMIC DNA]</scope>
</reference>
<evidence type="ECO:0000313" key="1">
    <source>
        <dbReference type="EMBL" id="GBL83192.1"/>
    </source>
</evidence>
<gene>
    <name evidence="1" type="ORF">AVEN_165392_1</name>
</gene>
<name>A0A4Y2AT54_ARAVE</name>
<proteinExistence type="predicted"/>
<comment type="caution">
    <text evidence="1">The sequence shown here is derived from an EMBL/GenBank/DDBJ whole genome shotgun (WGS) entry which is preliminary data.</text>
</comment>
<dbReference type="OrthoDB" id="7616980at2759"/>